<accession>A0ABD3G0J3</accession>
<evidence type="ECO:0000313" key="3">
    <source>
        <dbReference type="Proteomes" id="UP001632037"/>
    </source>
</evidence>
<sequence length="237" mass="25450">MRFFSSGNTKNRAQDIHAKLPLPPASLQSSGQTPKDVTIVYTGGALCVTLQRSKARFLEDEGPARLVWSKDQRLGITFVEISQDSVAVKDVPGMRNDMSPGQELIGVNKVSVKGKSLQEVMELLQSARSPCVLTFTPPPSPIVVSEVLGPARLLGVRKGMVLRSVDDSSMVGAKLADVSSALHGASENSPVRLTFSSYDKVVYPRVRSPSLAEEPESSRITLRNTLCIGAVVAAFSL</sequence>
<gene>
    <name evidence="2" type="ORF">V7S43_002649</name>
</gene>
<dbReference type="InterPro" id="IPR036034">
    <property type="entry name" value="PDZ_sf"/>
</dbReference>
<dbReference type="SUPFAM" id="SSF50156">
    <property type="entry name" value="PDZ domain-like"/>
    <property type="match status" value="2"/>
</dbReference>
<proteinExistence type="predicted"/>
<dbReference type="EMBL" id="JBIMZQ010000004">
    <property type="protein sequence ID" value="KAL3671984.1"/>
    <property type="molecule type" value="Genomic_DNA"/>
</dbReference>
<protein>
    <recommendedName>
        <fullName evidence="1">PDZ domain-containing protein</fullName>
    </recommendedName>
</protein>
<reference evidence="2 3" key="1">
    <citation type="submission" date="2024-09" db="EMBL/GenBank/DDBJ databases">
        <title>Genome sequencing and assembly of Phytophthora oleae, isolate VK10A, causative agent of rot of olive drupes.</title>
        <authorList>
            <person name="Conti Taguali S."/>
            <person name="Riolo M."/>
            <person name="La Spada F."/>
            <person name="Cacciola S.O."/>
            <person name="Dionisio G."/>
        </authorList>
    </citation>
    <scope>NUCLEOTIDE SEQUENCE [LARGE SCALE GENOMIC DNA]</scope>
    <source>
        <strain evidence="2 3">VK10A</strain>
    </source>
</reference>
<name>A0ABD3G0J3_9STRA</name>
<organism evidence="2 3">
    <name type="scientific">Phytophthora oleae</name>
    <dbReference type="NCBI Taxonomy" id="2107226"/>
    <lineage>
        <taxon>Eukaryota</taxon>
        <taxon>Sar</taxon>
        <taxon>Stramenopiles</taxon>
        <taxon>Oomycota</taxon>
        <taxon>Peronosporomycetes</taxon>
        <taxon>Peronosporales</taxon>
        <taxon>Peronosporaceae</taxon>
        <taxon>Phytophthora</taxon>
    </lineage>
</organism>
<dbReference type="InterPro" id="IPR001478">
    <property type="entry name" value="PDZ"/>
</dbReference>
<dbReference type="PROSITE" id="PS50106">
    <property type="entry name" value="PDZ"/>
    <property type="match status" value="1"/>
</dbReference>
<dbReference type="AlphaFoldDB" id="A0ABD3G0J3"/>
<evidence type="ECO:0000259" key="1">
    <source>
        <dbReference type="PROSITE" id="PS50106"/>
    </source>
</evidence>
<keyword evidence="3" id="KW-1185">Reference proteome</keyword>
<comment type="caution">
    <text evidence="2">The sequence shown here is derived from an EMBL/GenBank/DDBJ whole genome shotgun (WGS) entry which is preliminary data.</text>
</comment>
<evidence type="ECO:0000313" key="2">
    <source>
        <dbReference type="EMBL" id="KAL3671984.1"/>
    </source>
</evidence>
<dbReference type="CDD" id="cd00136">
    <property type="entry name" value="PDZ_canonical"/>
    <property type="match status" value="1"/>
</dbReference>
<feature type="domain" description="PDZ" evidence="1">
    <location>
        <begin position="47"/>
        <end position="139"/>
    </location>
</feature>
<dbReference type="Proteomes" id="UP001632037">
    <property type="component" value="Unassembled WGS sequence"/>
</dbReference>
<dbReference type="Gene3D" id="2.30.42.10">
    <property type="match status" value="1"/>
</dbReference>